<dbReference type="Gene3D" id="3.40.50.300">
    <property type="entry name" value="P-loop containing nucleotide triphosphate hydrolases"/>
    <property type="match status" value="1"/>
</dbReference>
<dbReference type="Proteomes" id="UP000294547">
    <property type="component" value="Unassembled WGS sequence"/>
</dbReference>
<organism evidence="5 6">
    <name type="scientific">Oharaeibacter diazotrophicus</name>
    <dbReference type="NCBI Taxonomy" id="1920512"/>
    <lineage>
        <taxon>Bacteria</taxon>
        <taxon>Pseudomonadati</taxon>
        <taxon>Pseudomonadota</taxon>
        <taxon>Alphaproteobacteria</taxon>
        <taxon>Hyphomicrobiales</taxon>
        <taxon>Pleomorphomonadaceae</taxon>
        <taxon>Oharaeibacter</taxon>
    </lineage>
</organism>
<dbReference type="SUPFAM" id="SSF52540">
    <property type="entry name" value="P-loop containing nucleoside triphosphate hydrolases"/>
    <property type="match status" value="1"/>
</dbReference>
<evidence type="ECO:0000259" key="4">
    <source>
        <dbReference type="PROSITE" id="PS50893"/>
    </source>
</evidence>
<feature type="domain" description="ABC transporter" evidence="4">
    <location>
        <begin position="89"/>
        <end position="319"/>
    </location>
</feature>
<dbReference type="Pfam" id="PF00005">
    <property type="entry name" value="ABC_tran"/>
    <property type="match status" value="1"/>
</dbReference>
<dbReference type="PROSITE" id="PS50893">
    <property type="entry name" value="ABC_TRANSPORTER_2"/>
    <property type="match status" value="1"/>
</dbReference>
<keyword evidence="1" id="KW-0547">Nucleotide-binding</keyword>
<gene>
    <name evidence="5" type="ORF">EDD54_2339</name>
</gene>
<dbReference type="PANTHER" id="PTHR43582:SF2">
    <property type="entry name" value="LINEARMYCIN RESISTANCE ATP-BINDING PROTEIN LNRL"/>
    <property type="match status" value="1"/>
</dbReference>
<dbReference type="InterPro" id="IPR022467">
    <property type="entry name" value="ABC_transprt_ATP-bd_su_PQQ"/>
</dbReference>
<dbReference type="InterPro" id="IPR003439">
    <property type="entry name" value="ABC_transporter-like_ATP-bd"/>
</dbReference>
<dbReference type="GO" id="GO:0005524">
    <property type="term" value="F:ATP binding"/>
    <property type="evidence" value="ECO:0007669"/>
    <property type="project" value="UniProtKB-KW"/>
</dbReference>
<reference evidence="5 6" key="1">
    <citation type="submission" date="2019-03" db="EMBL/GenBank/DDBJ databases">
        <title>Genomic Encyclopedia of Type Strains, Phase IV (KMG-IV): sequencing the most valuable type-strain genomes for metagenomic binning, comparative biology and taxonomic classification.</title>
        <authorList>
            <person name="Goeker M."/>
        </authorList>
    </citation>
    <scope>NUCLEOTIDE SEQUENCE [LARGE SCALE GENOMIC DNA]</scope>
    <source>
        <strain evidence="5 6">DSM 102969</strain>
    </source>
</reference>
<dbReference type="AlphaFoldDB" id="A0A4R6RIL0"/>
<accession>A0A4R6RIL0</accession>
<proteinExistence type="predicted"/>
<dbReference type="NCBIfam" id="TIGR03864">
    <property type="entry name" value="PQQ_ABC_ATP"/>
    <property type="match status" value="1"/>
</dbReference>
<dbReference type="InterPro" id="IPR027417">
    <property type="entry name" value="P-loop_NTPase"/>
</dbReference>
<keyword evidence="2 5" id="KW-0067">ATP-binding</keyword>
<dbReference type="InterPro" id="IPR003593">
    <property type="entry name" value="AAA+_ATPase"/>
</dbReference>
<evidence type="ECO:0000313" key="5">
    <source>
        <dbReference type="EMBL" id="TDP85486.1"/>
    </source>
</evidence>
<comment type="caution">
    <text evidence="5">The sequence shown here is derived from an EMBL/GenBank/DDBJ whole genome shotgun (WGS) entry which is preliminary data.</text>
</comment>
<dbReference type="EMBL" id="SNXY01000007">
    <property type="protein sequence ID" value="TDP85486.1"/>
    <property type="molecule type" value="Genomic_DNA"/>
</dbReference>
<dbReference type="SMART" id="SM00382">
    <property type="entry name" value="AAA"/>
    <property type="match status" value="1"/>
</dbReference>
<evidence type="ECO:0000313" key="6">
    <source>
        <dbReference type="Proteomes" id="UP000294547"/>
    </source>
</evidence>
<keyword evidence="6" id="KW-1185">Reference proteome</keyword>
<dbReference type="OrthoDB" id="9778547at2"/>
<evidence type="ECO:0000256" key="1">
    <source>
        <dbReference type="ARBA" id="ARBA00022741"/>
    </source>
</evidence>
<sequence length="338" mass="35275">MTRRESDDEPQAAVPAAPPGEGAGPTAATPPRPVRSGPPRRRQAVAKAAARPPARDQAGEEVVAPAASAASAPAAPAAAPVDEAQPAALAVADLSFAYRGRPVLDRVAFRVERGVFTALLGPNGAGKTTLFSLVTRLFDAPGGTVRILGRDAGRDGADALAPLGVVFQSETLDADLTVRQNLRYFAALHGLGTRTADARIREELEAIGVLDRIDDRVRDLNGGHRRRVEIARALLHRPELLLLDEATVGLDVPTRRAIVARVHRLARERHIGVLWTTHLIDEVEPDDALVVLVAGRVVATGDVAGVVAATAAADLSAAYDRLTAPGPGRDPAAGSNAP</sequence>
<feature type="region of interest" description="Disordered" evidence="3">
    <location>
        <begin position="1"/>
        <end position="65"/>
    </location>
</feature>
<dbReference type="GO" id="GO:0016887">
    <property type="term" value="F:ATP hydrolysis activity"/>
    <property type="evidence" value="ECO:0007669"/>
    <property type="project" value="InterPro"/>
</dbReference>
<evidence type="ECO:0000256" key="2">
    <source>
        <dbReference type="ARBA" id="ARBA00022840"/>
    </source>
</evidence>
<protein>
    <submittedName>
        <fullName evidence="5">ABC-2 type transport system ATP-binding protein</fullName>
    </submittedName>
</protein>
<name>A0A4R6RIL0_9HYPH</name>
<dbReference type="PANTHER" id="PTHR43582">
    <property type="entry name" value="LINEARMYCIN RESISTANCE ATP-BINDING PROTEIN LNRL"/>
    <property type="match status" value="1"/>
</dbReference>
<evidence type="ECO:0000256" key="3">
    <source>
        <dbReference type="SAM" id="MobiDB-lite"/>
    </source>
</evidence>